<dbReference type="Proteomes" id="UP001162001">
    <property type="component" value="Segment"/>
</dbReference>
<dbReference type="InterPro" id="IPR005151">
    <property type="entry name" value="Tail-specific_protease"/>
</dbReference>
<evidence type="ECO:0000259" key="1">
    <source>
        <dbReference type="SMART" id="SM00245"/>
    </source>
</evidence>
<dbReference type="Pfam" id="PF03572">
    <property type="entry name" value="Peptidase_S41"/>
    <property type="match status" value="1"/>
</dbReference>
<evidence type="ECO:0000313" key="3">
    <source>
        <dbReference type="Proteomes" id="UP001162001"/>
    </source>
</evidence>
<dbReference type="PANTHER" id="PTHR32060:SF30">
    <property type="entry name" value="CARBOXY-TERMINAL PROCESSING PROTEASE CTPA"/>
    <property type="match status" value="1"/>
</dbReference>
<dbReference type="Gene3D" id="3.90.226.10">
    <property type="entry name" value="2-enoyl-CoA Hydratase, Chain A, domain 1"/>
    <property type="match status" value="1"/>
</dbReference>
<name>A0A7D3UWD8_9VIRU</name>
<dbReference type="GO" id="GO:0006508">
    <property type="term" value="P:proteolysis"/>
    <property type="evidence" value="ECO:0007669"/>
    <property type="project" value="InterPro"/>
</dbReference>
<organism evidence="2 3">
    <name type="scientific">Fadolivirus FV1/VV64</name>
    <dbReference type="NCBI Taxonomy" id="3070911"/>
    <lineage>
        <taxon>Viruses</taxon>
        <taxon>Varidnaviria</taxon>
        <taxon>Bamfordvirae</taxon>
        <taxon>Nucleocytoviricota</taxon>
        <taxon>Megaviricetes</taxon>
        <taxon>Imitervirales</taxon>
        <taxon>Mimiviridae</taxon>
        <taxon>Klosneuvirinae</taxon>
        <taxon>Fadolivirus</taxon>
        <taxon>Fadolivirus algeromassiliense</taxon>
    </lineage>
</organism>
<dbReference type="EMBL" id="MT418680">
    <property type="protein sequence ID" value="QKF94774.1"/>
    <property type="molecule type" value="Genomic_DNA"/>
</dbReference>
<dbReference type="GO" id="GO:0004175">
    <property type="term" value="F:endopeptidase activity"/>
    <property type="evidence" value="ECO:0007669"/>
    <property type="project" value="TreeGrafter"/>
</dbReference>
<reference evidence="2 3" key="1">
    <citation type="submission" date="2020-04" db="EMBL/GenBank/DDBJ databases">
        <title>Advantages and limits of metagenomic assembly and binning of a giant virus.</title>
        <authorList>
            <person name="Schulz F."/>
            <person name="Andreani J."/>
            <person name="Francis R."/>
            <person name="Boudjemaa H."/>
            <person name="Bou Khalil J.Y."/>
            <person name="Lee J."/>
            <person name="La Scola B."/>
            <person name="Woyke T."/>
        </authorList>
    </citation>
    <scope>NUCLEOTIDE SEQUENCE [LARGE SCALE GENOMIC DNA]</scope>
    <source>
        <strain evidence="2 3">FV1/VV64</strain>
    </source>
</reference>
<evidence type="ECO:0000313" key="2">
    <source>
        <dbReference type="EMBL" id="QKF94774.1"/>
    </source>
</evidence>
<accession>A0A7D3UWD8</accession>
<dbReference type="InterPro" id="IPR029045">
    <property type="entry name" value="ClpP/crotonase-like_dom_sf"/>
</dbReference>
<proteinExistence type="predicted"/>
<feature type="domain" description="Tail specific protease" evidence="1">
    <location>
        <begin position="58"/>
        <end position="286"/>
    </location>
</feature>
<dbReference type="GO" id="GO:0008236">
    <property type="term" value="F:serine-type peptidase activity"/>
    <property type="evidence" value="ECO:0007669"/>
    <property type="project" value="InterPro"/>
</dbReference>
<sequence length="304" mass="35248">MNMDFKPIIKKIDTAILKYGIPYYTKKWKKIPVPSNFNNYEDFIKFLNQYVKSYHFHSIIHSKKLMKQYSPKSIKESDMENRPLPGLKYDHTTKIGTITFYHYYNNFNQKENNARIQEIVNLVHLHYTTWEDLGLDGIIIDLRKHQGGNMWAAVASLQDILGDTTLLSFNNAETKFTDRKWTNIKDGVVTYNKQFITNELSFKKPIAVLVSKNTASSGEFVAGIFYGRKNVKIFGDKTKKTAGYFSSNSTQIITNDIYFYFTNTLCTTSDGTFHKNEYIEVNAVTTKPINDAKKWILTKSKIKI</sequence>
<dbReference type="SMART" id="SM00245">
    <property type="entry name" value="TSPc"/>
    <property type="match status" value="1"/>
</dbReference>
<keyword evidence="3" id="KW-1185">Reference proteome</keyword>
<protein>
    <submittedName>
        <fullName evidence="2">Peptidase family S41</fullName>
    </submittedName>
</protein>
<dbReference type="PANTHER" id="PTHR32060">
    <property type="entry name" value="TAIL-SPECIFIC PROTEASE"/>
    <property type="match status" value="1"/>
</dbReference>
<dbReference type="SUPFAM" id="SSF52096">
    <property type="entry name" value="ClpP/crotonase"/>
    <property type="match status" value="1"/>
</dbReference>
<dbReference type="GO" id="GO:0007165">
    <property type="term" value="P:signal transduction"/>
    <property type="evidence" value="ECO:0007669"/>
    <property type="project" value="TreeGrafter"/>
</dbReference>
<gene>
    <name evidence="2" type="ORF">Fadolivirus_1_1316</name>
</gene>